<evidence type="ECO:0008006" key="3">
    <source>
        <dbReference type="Google" id="ProtNLM"/>
    </source>
</evidence>
<reference evidence="2" key="1">
    <citation type="journal article" date="2019" name="Int. J. Syst. Evol. Microbiol.">
        <title>The Global Catalogue of Microorganisms (GCM) 10K type strain sequencing project: providing services to taxonomists for standard genome sequencing and annotation.</title>
        <authorList>
            <consortium name="The Broad Institute Genomics Platform"/>
            <consortium name="The Broad Institute Genome Sequencing Center for Infectious Disease"/>
            <person name="Wu L."/>
            <person name="Ma J."/>
        </authorList>
    </citation>
    <scope>NUCLEOTIDE SEQUENCE [LARGE SCALE GENOMIC DNA]</scope>
    <source>
        <strain evidence="2">JCM 19134</strain>
    </source>
</reference>
<evidence type="ECO:0000313" key="1">
    <source>
        <dbReference type="EMBL" id="GAA4954266.1"/>
    </source>
</evidence>
<keyword evidence="2" id="KW-1185">Reference proteome</keyword>
<comment type="caution">
    <text evidence="1">The sequence shown here is derived from an EMBL/GenBank/DDBJ whole genome shotgun (WGS) entry which is preliminary data.</text>
</comment>
<dbReference type="AlphaFoldDB" id="A0AAV3U798"/>
<accession>A0AAV3U798</accession>
<gene>
    <name evidence="1" type="ORF">GCM10025791_38120</name>
</gene>
<dbReference type="InterPro" id="IPR043519">
    <property type="entry name" value="NT_sf"/>
</dbReference>
<evidence type="ECO:0000313" key="2">
    <source>
        <dbReference type="Proteomes" id="UP001409585"/>
    </source>
</evidence>
<dbReference type="SUPFAM" id="SSF81301">
    <property type="entry name" value="Nucleotidyltransferase"/>
    <property type="match status" value="1"/>
</dbReference>
<dbReference type="EMBL" id="BAABLX010000058">
    <property type="protein sequence ID" value="GAA4954266.1"/>
    <property type="molecule type" value="Genomic_DNA"/>
</dbReference>
<sequence length="153" mass="17923">MHRIPALDWIIDYLEKGNIPYLICGGLAAQAYGSKRQLADIDLYVPDQLINQISYMGKDYVTFGPAHHIGEKWDLTYVQFNYIDQIVEIGSDKECKIYDSISKSWCQKKLDFKKYQLLSLYGRQLRVMEKDELITYKRKLGRQVDLEDVSQFV</sequence>
<organism evidence="1 2">
    <name type="scientific">Halioxenophilus aromaticivorans</name>
    <dbReference type="NCBI Taxonomy" id="1306992"/>
    <lineage>
        <taxon>Bacteria</taxon>
        <taxon>Pseudomonadati</taxon>
        <taxon>Pseudomonadota</taxon>
        <taxon>Gammaproteobacteria</taxon>
        <taxon>Alteromonadales</taxon>
        <taxon>Alteromonadaceae</taxon>
        <taxon>Halioxenophilus</taxon>
    </lineage>
</organism>
<protein>
    <recommendedName>
        <fullName evidence="3">MazG-related protein</fullName>
    </recommendedName>
</protein>
<proteinExistence type="predicted"/>
<dbReference type="Gene3D" id="3.30.460.40">
    <property type="match status" value="1"/>
</dbReference>
<dbReference type="Proteomes" id="UP001409585">
    <property type="component" value="Unassembled WGS sequence"/>
</dbReference>
<name>A0AAV3U798_9ALTE</name>